<dbReference type="InterPro" id="IPR004182">
    <property type="entry name" value="GRAM"/>
</dbReference>
<organism evidence="4">
    <name type="scientific">Triticum aestivum</name>
    <name type="common">Wheat</name>
    <dbReference type="NCBI Taxonomy" id="4565"/>
    <lineage>
        <taxon>Eukaryota</taxon>
        <taxon>Viridiplantae</taxon>
        <taxon>Streptophyta</taxon>
        <taxon>Embryophyta</taxon>
        <taxon>Tracheophyta</taxon>
        <taxon>Spermatophyta</taxon>
        <taxon>Magnoliopsida</taxon>
        <taxon>Liliopsida</taxon>
        <taxon>Poales</taxon>
        <taxon>Poaceae</taxon>
        <taxon>BOP clade</taxon>
        <taxon>Pooideae</taxon>
        <taxon>Triticodae</taxon>
        <taxon>Triticeae</taxon>
        <taxon>Triticinae</taxon>
        <taxon>Triticum</taxon>
    </lineage>
</organism>
<evidence type="ECO:0000256" key="1">
    <source>
        <dbReference type="ARBA" id="ARBA00009414"/>
    </source>
</evidence>
<feature type="compositionally biased region" description="Low complexity" evidence="2">
    <location>
        <begin position="86"/>
        <end position="95"/>
    </location>
</feature>
<dbReference type="AlphaFoldDB" id="A0A3B6KTB3"/>
<dbReference type="Gene3D" id="2.30.29.30">
    <property type="entry name" value="Pleckstrin-homology domain (PH domain)/Phosphotyrosine-binding domain (PTB)"/>
    <property type="match status" value="1"/>
</dbReference>
<dbReference type="Gramene" id="TraesLDM5A03G02765990.1">
    <property type="protein sequence ID" value="TraesLDM5A03G02765990.1"/>
    <property type="gene ID" value="TraesLDM5A03G02765990"/>
</dbReference>
<evidence type="ECO:0000256" key="2">
    <source>
        <dbReference type="SAM" id="MobiDB-lite"/>
    </source>
</evidence>
<keyword evidence="5" id="KW-1185">Reference proteome</keyword>
<dbReference type="Gramene" id="TraesCLE_scaffold_125053_01G000100.1">
    <property type="protein sequence ID" value="TraesCLE_scaffold_125053_01G000100.1"/>
    <property type="gene ID" value="TraesCLE_scaffold_125053_01G000100"/>
</dbReference>
<feature type="region of interest" description="Disordered" evidence="2">
    <location>
        <begin position="160"/>
        <end position="228"/>
    </location>
</feature>
<evidence type="ECO:0000259" key="3">
    <source>
        <dbReference type="SMART" id="SM00568"/>
    </source>
</evidence>
<name>A0A3B6KTB3_WHEAT</name>
<dbReference type="Gramene" id="TraesCAD_scaffold_107682_01G000100.1">
    <property type="protein sequence ID" value="TraesCAD_scaffold_107682_01G000100.1"/>
    <property type="gene ID" value="TraesCAD_scaffold_107682_01G000100"/>
</dbReference>
<dbReference type="Gramene" id="TraesROB_scaffold_108655_01G000100.1">
    <property type="protein sequence ID" value="TraesROB_scaffold_108655_01G000100.1"/>
    <property type="gene ID" value="TraesROB_scaffold_108655_01G000100"/>
</dbReference>
<protein>
    <recommendedName>
        <fullName evidence="3">GRAM domain-containing protein</fullName>
    </recommendedName>
</protein>
<dbReference type="PANTHER" id="PTHR31969">
    <property type="entry name" value="GEM-LIKE PROTEIN 2"/>
    <property type="match status" value="1"/>
</dbReference>
<dbReference type="Gramene" id="TraesWEE_scaffold_062236_01G000100.1">
    <property type="protein sequence ID" value="TraesWEE_scaffold_062236_01G000100.1"/>
    <property type="gene ID" value="TraesWEE_scaffold_062236_01G000100"/>
</dbReference>
<dbReference type="Gramene" id="TraesCS5A02G488500.1">
    <property type="protein sequence ID" value="TraesCS5A02G488500.1"/>
    <property type="gene ID" value="TraesCS5A02G488500"/>
</dbReference>
<feature type="region of interest" description="Disordered" evidence="2">
    <location>
        <begin position="435"/>
        <end position="455"/>
    </location>
</feature>
<feature type="region of interest" description="Disordered" evidence="2">
    <location>
        <begin position="76"/>
        <end position="121"/>
    </location>
</feature>
<feature type="domain" description="GRAM" evidence="3">
    <location>
        <begin position="317"/>
        <end position="395"/>
    </location>
</feature>
<dbReference type="OrthoDB" id="732558at2759"/>
<feature type="compositionally biased region" description="Polar residues" evidence="2">
    <location>
        <begin position="219"/>
        <end position="228"/>
    </location>
</feature>
<dbReference type="InterPro" id="IPR011993">
    <property type="entry name" value="PH-like_dom_sf"/>
</dbReference>
<sequence>MKQTQLRGASRLPGRHATARPIKPTPSLIHLNIKINRLALSVPNPTTSIISLHPRAHASPVPQHQYQHHRLAMDDKDYATPPTAPAPQAEAGAPQHSYPPTHHAMDGKDATAPQPGPQVSYPLMEHAIDGLDATAPQPGAPPHPSSPLTQQAMEMEGKYAAPQPGTGATPPSSSPLMQQAVDGKDAAQAPPGASVPPAESARWGTRQMGPPAAPGAHPENQQAAQWTASRGDQELPPYVIMGGPEPAAAASARRTDKETKDSPMEHILDFFNVWSRKAEELSSNIWLNLKTAPSMSDAAMGKLSLGAKAITGGGFEKLYKQTFASGPDEHVKKTFACYLSTATGPVAGTLYLTNMNVAFCSDRPLSFTAPSGQTAWSYYKIMIPLAKLAAVEPVTAKESPPEKYIHIVTVDSHDFWFMGFVSYDKAVHHLGGAVSSSQHHGAAPAAAPAPAPTYE</sequence>
<dbReference type="STRING" id="4565.A0A3B6KTB3"/>
<dbReference type="InterPro" id="IPR037848">
    <property type="entry name" value="GEM-like"/>
</dbReference>
<dbReference type="Pfam" id="PF02893">
    <property type="entry name" value="GRAM"/>
    <property type="match status" value="1"/>
</dbReference>
<dbReference type="Gramene" id="TraesRN5A0101163400.1">
    <property type="protein sequence ID" value="TraesRN5A0101163400.1"/>
    <property type="gene ID" value="TraesRN5A0101163400"/>
</dbReference>
<evidence type="ECO:0000313" key="5">
    <source>
        <dbReference type="Proteomes" id="UP000019116"/>
    </source>
</evidence>
<dbReference type="Proteomes" id="UP000019116">
    <property type="component" value="Chromosome 5A"/>
</dbReference>
<dbReference type="Gramene" id="TraesCS5A03G1145500.1">
    <property type="protein sequence ID" value="TraesCS5A03G1145500.1.CDS"/>
    <property type="gene ID" value="TraesCS5A03G1145500"/>
</dbReference>
<evidence type="ECO:0000313" key="4">
    <source>
        <dbReference type="EnsemblPlants" id="TraesCS5A02G488500.1"/>
    </source>
</evidence>
<reference evidence="4" key="2">
    <citation type="submission" date="2018-10" db="UniProtKB">
        <authorList>
            <consortium name="EnsemblPlants"/>
        </authorList>
    </citation>
    <scope>IDENTIFICATION</scope>
</reference>
<reference evidence="4" key="1">
    <citation type="submission" date="2018-08" db="EMBL/GenBank/DDBJ databases">
        <authorList>
            <person name="Rossello M."/>
        </authorList>
    </citation>
    <scope>NUCLEOTIDE SEQUENCE [LARGE SCALE GENOMIC DNA]</scope>
    <source>
        <strain evidence="4">cv. Chinese Spring</strain>
    </source>
</reference>
<comment type="similarity">
    <text evidence="1">Belongs to the GEM family.</text>
</comment>
<dbReference type="EnsemblPlants" id="TraesCS5A02G488500.1">
    <property type="protein sequence ID" value="TraesCS5A02G488500.1"/>
    <property type="gene ID" value="TraesCS5A02G488500"/>
</dbReference>
<accession>A0A3B6KTB3</accession>
<dbReference type="SMART" id="SM00568">
    <property type="entry name" value="GRAM"/>
    <property type="match status" value="1"/>
</dbReference>
<dbReference type="CDD" id="cd13222">
    <property type="entry name" value="PH-GRAM_GEM"/>
    <property type="match status" value="1"/>
</dbReference>
<proteinExistence type="inferred from homology"/>
<feature type="compositionally biased region" description="Low complexity" evidence="2">
    <location>
        <begin position="160"/>
        <end position="175"/>
    </location>
</feature>
<feature type="region of interest" description="Disordered" evidence="2">
    <location>
        <begin position="1"/>
        <end position="23"/>
    </location>
</feature>